<dbReference type="InterPro" id="IPR010430">
    <property type="entry name" value="DUF1028"/>
</dbReference>
<evidence type="ECO:0000313" key="2">
    <source>
        <dbReference type="Proteomes" id="UP000831787"/>
    </source>
</evidence>
<dbReference type="Proteomes" id="UP000831787">
    <property type="component" value="Chromosome"/>
</dbReference>
<dbReference type="Pfam" id="PF06267">
    <property type="entry name" value="DUF1028"/>
    <property type="match status" value="1"/>
</dbReference>
<dbReference type="RefSeq" id="WP_244708936.1">
    <property type="nucleotide sequence ID" value="NZ_CP095073.1"/>
</dbReference>
<name>A0ABY4EJ78_9BACI</name>
<gene>
    <name evidence="1" type="ORF">MUN89_16910</name>
</gene>
<dbReference type="Gene3D" id="3.60.20.10">
    <property type="entry name" value="Glutamine Phosphoribosylpyrophosphate, subunit 1, domain 1"/>
    <property type="match status" value="1"/>
</dbReference>
<keyword evidence="2" id="KW-1185">Reference proteome</keyword>
<organism evidence="1 2">
    <name type="scientific">Halobacillus salinarum</name>
    <dbReference type="NCBI Taxonomy" id="2932257"/>
    <lineage>
        <taxon>Bacteria</taxon>
        <taxon>Bacillati</taxon>
        <taxon>Bacillota</taxon>
        <taxon>Bacilli</taxon>
        <taxon>Bacillales</taxon>
        <taxon>Bacillaceae</taxon>
        <taxon>Halobacillus</taxon>
    </lineage>
</organism>
<proteinExistence type="predicted"/>
<protein>
    <submittedName>
        <fullName evidence="1">DUF1028 domain-containing protein</fullName>
    </submittedName>
</protein>
<dbReference type="EMBL" id="CP095073">
    <property type="protein sequence ID" value="UOQ43577.1"/>
    <property type="molecule type" value="Genomic_DNA"/>
</dbReference>
<dbReference type="PANTHER" id="PTHR39328">
    <property type="entry name" value="BLL2871 PROTEIN"/>
    <property type="match status" value="1"/>
</dbReference>
<evidence type="ECO:0000313" key="1">
    <source>
        <dbReference type="EMBL" id="UOQ43577.1"/>
    </source>
</evidence>
<reference evidence="1 2" key="1">
    <citation type="submission" date="2022-04" db="EMBL/GenBank/DDBJ databases">
        <title>Halobacillus sp. isolated from saltern.</title>
        <authorList>
            <person name="Won M."/>
            <person name="Lee C.-M."/>
            <person name="Woen H.-Y."/>
            <person name="Kwon S.-W."/>
        </authorList>
    </citation>
    <scope>NUCLEOTIDE SEQUENCE [LARGE SCALE GENOMIC DNA]</scope>
    <source>
        <strain evidence="1 2">SSBR10-3</strain>
    </source>
</reference>
<dbReference type="InterPro" id="IPR029055">
    <property type="entry name" value="Ntn_hydrolases_N"/>
</dbReference>
<accession>A0ABY4EJ78</accession>
<sequence length="221" mass="24289">MKLNTFSIIARCKQTGYFGAAVATCFPGVGAHSPHIEPNVGAVVTQGWVNPELGQDGLDSLKEGRTANDTLNYVLLNDPGKELRQVAIVDQYGNCSAYTGVENDDYKSHIIGDQWSVQGNLLTGPEVLEVMAETFEKSKGALADRLLLAMEAADHVGGDVRGKQSAVIKVAAVDHFPFVDFRVDDHPEPVKELRRVYQKNKPVLIDRYYEWINAVKEGSML</sequence>
<dbReference type="SUPFAM" id="SSF56235">
    <property type="entry name" value="N-terminal nucleophile aminohydrolases (Ntn hydrolases)"/>
    <property type="match status" value="1"/>
</dbReference>
<dbReference type="PANTHER" id="PTHR39328:SF1">
    <property type="entry name" value="BLL2871 PROTEIN"/>
    <property type="match status" value="1"/>
</dbReference>